<dbReference type="GO" id="GO:0003676">
    <property type="term" value="F:nucleic acid binding"/>
    <property type="evidence" value="ECO:0007669"/>
    <property type="project" value="InterPro"/>
</dbReference>
<dbReference type="OrthoDB" id="20734at2759"/>
<dbReference type="EMBL" id="LHPN01000004">
    <property type="protein sequence ID" value="OAL72436.1"/>
    <property type="molecule type" value="Genomic_DNA"/>
</dbReference>
<evidence type="ECO:0000256" key="1">
    <source>
        <dbReference type="ARBA" id="ARBA00004173"/>
    </source>
</evidence>
<organism evidence="3 4">
    <name type="scientific">Trichophyton violaceum</name>
    <dbReference type="NCBI Taxonomy" id="34388"/>
    <lineage>
        <taxon>Eukaryota</taxon>
        <taxon>Fungi</taxon>
        <taxon>Dikarya</taxon>
        <taxon>Ascomycota</taxon>
        <taxon>Pezizomycotina</taxon>
        <taxon>Eurotiomycetes</taxon>
        <taxon>Eurotiomycetidae</taxon>
        <taxon>Onygenales</taxon>
        <taxon>Arthrodermataceae</taxon>
        <taxon>Trichophyton</taxon>
    </lineage>
</organism>
<dbReference type="PANTHER" id="PTHR28133">
    <property type="entry name" value="REQUIRED FOR RESPIRATORY GROWTH PROTEIN 7, MITOCHONDRIAL"/>
    <property type="match status" value="1"/>
</dbReference>
<dbReference type="InterPro" id="IPR018828">
    <property type="entry name" value="RRG7"/>
</dbReference>
<comment type="subcellular location">
    <subcellularLocation>
        <location evidence="1">Mitochondrion</location>
    </subcellularLocation>
</comment>
<comment type="caution">
    <text evidence="3">The sequence shown here is derived from an EMBL/GenBank/DDBJ whole genome shotgun (WGS) entry which is preliminary data.</text>
</comment>
<evidence type="ECO:0000256" key="2">
    <source>
        <dbReference type="ARBA" id="ARBA00023128"/>
    </source>
</evidence>
<evidence type="ECO:0000313" key="3">
    <source>
        <dbReference type="EMBL" id="OAL72436.1"/>
    </source>
</evidence>
<dbReference type="PANTHER" id="PTHR28133:SF1">
    <property type="entry name" value="REQUIRED FOR RESPIRATORY GROWTH PROTEIN 7, MITOCHONDRIAL"/>
    <property type="match status" value="1"/>
</dbReference>
<dbReference type="Pfam" id="PF10356">
    <property type="entry name" value="RRG7"/>
    <property type="match status" value="2"/>
</dbReference>
<dbReference type="Gene3D" id="3.40.1350.10">
    <property type="match status" value="1"/>
</dbReference>
<proteinExistence type="predicted"/>
<keyword evidence="2" id="KW-0496">Mitochondrion</keyword>
<protein>
    <submittedName>
        <fullName evidence="3">Uncharacterized protein</fullName>
    </submittedName>
</protein>
<dbReference type="Proteomes" id="UP000243519">
    <property type="component" value="Unassembled WGS sequence"/>
</dbReference>
<dbReference type="GO" id="GO:0005739">
    <property type="term" value="C:mitochondrion"/>
    <property type="evidence" value="ECO:0007669"/>
    <property type="project" value="UniProtKB-SubCell"/>
</dbReference>
<reference evidence="3 4" key="1">
    <citation type="submission" date="2016-05" db="EMBL/GenBank/DDBJ databases">
        <title>Genome sequencing of Trichophyton violaceum CMCC(F)T3l isolated from hair.</title>
        <authorList>
            <person name="Zhan P."/>
            <person name="Tao Y."/>
            <person name="Liu W."/>
        </authorList>
    </citation>
    <scope>NUCLEOTIDE SEQUENCE [LARGE SCALE GENOMIC DNA]</scope>
    <source>
        <strain evidence="4">CMCC(F)T3l</strain>
    </source>
</reference>
<accession>A0A178FKD9</accession>
<gene>
    <name evidence="3" type="ORF">A7D00_3436</name>
</gene>
<name>A0A178FKD9_TRIVO</name>
<dbReference type="InterPro" id="IPR011856">
    <property type="entry name" value="tRNA_endonuc-like_dom_sf"/>
</dbReference>
<evidence type="ECO:0000313" key="4">
    <source>
        <dbReference type="Proteomes" id="UP000243519"/>
    </source>
</evidence>
<sequence>MLCARTAPRCYRTHIYGLKAIYPRLFSTEKPSLPVPPAPPTSQHNDLRSFLDYAERTSLSTQSTTYVGTLYEYTVQQSLKRHRIDLTRIGGRADCGIDLVGTWSLPPLKMSTSAQPLRILVQCKALKTKVGPNLIRELEGTFSGAPVGWRGEGILGMLVSTREATKGVRDALVKSRYPLIWALAELDGSMRQFLWNRRAAEVGLEGLGVQIRHGGETDPLKKTVVLTWNGEEIGPEVFEYGLIQS</sequence>
<dbReference type="AlphaFoldDB" id="A0A178FKD9"/>
<keyword evidence="4" id="KW-1185">Reference proteome</keyword>